<gene>
    <name evidence="2" type="ORF">GGQ88_002144</name>
</gene>
<dbReference type="RefSeq" id="WP_183613126.1">
    <property type="nucleotide sequence ID" value="NZ_JACICY010000004.1"/>
</dbReference>
<organism evidence="2 3">
    <name type="scientific">Novosphingobium hassiacum</name>
    <dbReference type="NCBI Taxonomy" id="173676"/>
    <lineage>
        <taxon>Bacteria</taxon>
        <taxon>Pseudomonadati</taxon>
        <taxon>Pseudomonadota</taxon>
        <taxon>Alphaproteobacteria</taxon>
        <taxon>Sphingomonadales</taxon>
        <taxon>Sphingomonadaceae</taxon>
        <taxon>Novosphingobium</taxon>
    </lineage>
</organism>
<dbReference type="NCBIfam" id="NF033537">
    <property type="entry name" value="lasso_biosyn_B2"/>
    <property type="match status" value="1"/>
</dbReference>
<evidence type="ECO:0000313" key="2">
    <source>
        <dbReference type="EMBL" id="MBB3860875.1"/>
    </source>
</evidence>
<feature type="domain" description="Microcin J25-processing protein McjB C-terminal" evidence="1">
    <location>
        <begin position="102"/>
        <end position="216"/>
    </location>
</feature>
<dbReference type="Proteomes" id="UP000562395">
    <property type="component" value="Unassembled WGS sequence"/>
</dbReference>
<proteinExistence type="predicted"/>
<dbReference type="AlphaFoldDB" id="A0A7W5ZVT8"/>
<dbReference type="Pfam" id="PF13471">
    <property type="entry name" value="Transglut_core3"/>
    <property type="match status" value="1"/>
</dbReference>
<evidence type="ECO:0000313" key="3">
    <source>
        <dbReference type="Proteomes" id="UP000562395"/>
    </source>
</evidence>
<evidence type="ECO:0000259" key="1">
    <source>
        <dbReference type="Pfam" id="PF13471"/>
    </source>
</evidence>
<dbReference type="InterPro" id="IPR053521">
    <property type="entry name" value="McjB-like"/>
</dbReference>
<keyword evidence="3" id="KW-1185">Reference proteome</keyword>
<comment type="caution">
    <text evidence="2">The sequence shown here is derived from an EMBL/GenBank/DDBJ whole genome shotgun (WGS) entry which is preliminary data.</text>
</comment>
<reference evidence="2 3" key="1">
    <citation type="submission" date="2020-08" db="EMBL/GenBank/DDBJ databases">
        <title>Genomic Encyclopedia of Type Strains, Phase IV (KMG-IV): sequencing the most valuable type-strain genomes for metagenomic binning, comparative biology and taxonomic classification.</title>
        <authorList>
            <person name="Goeker M."/>
        </authorList>
    </citation>
    <scope>NUCLEOTIDE SEQUENCE [LARGE SCALE GENOMIC DNA]</scope>
    <source>
        <strain evidence="2 3">DSM 14552</strain>
    </source>
</reference>
<name>A0A7W5ZVT8_9SPHN</name>
<dbReference type="InterPro" id="IPR032708">
    <property type="entry name" value="McjB_C"/>
</dbReference>
<protein>
    <submittedName>
        <fullName evidence="2">Pimeloyl-ACP methyl ester carboxylesterase</fullName>
    </submittedName>
</protein>
<sequence length="218" mass="23589">MAAPLREGLNFCLIAGEAVFLDISTDRYFRLTPQQNADFLALLAQGTVSSADLSANWLSQLAGTTTIDGQLEPCQWAMPSRAFADDPGAGFPIAETSLALVAQRRFERALKTGPLALQLRLLANKLSSLPACIPAPDNRAGRVVRGFAFACYLRSAADRCLSRSLALADQLARRGCRTHVVFGVKLAPFAAHCWVQADDLVLNETVEEVARYTPILVV</sequence>
<accession>A0A7W5ZVT8</accession>
<dbReference type="EMBL" id="JACICY010000004">
    <property type="protein sequence ID" value="MBB3860875.1"/>
    <property type="molecule type" value="Genomic_DNA"/>
</dbReference>